<dbReference type="GO" id="GO:0005886">
    <property type="term" value="C:plasma membrane"/>
    <property type="evidence" value="ECO:0007669"/>
    <property type="project" value="TreeGrafter"/>
</dbReference>
<feature type="transmembrane region" description="Helical" evidence="1">
    <location>
        <begin position="955"/>
        <end position="975"/>
    </location>
</feature>
<feature type="transmembrane region" description="Helical" evidence="1">
    <location>
        <begin position="929"/>
        <end position="948"/>
    </location>
</feature>
<dbReference type="Proteomes" id="UP000002012">
    <property type="component" value="Chromosome"/>
</dbReference>
<organism evidence="2 3">
    <name type="scientific">Denitrovibrio acetiphilus (strain DSM 12809 / NBRC 114555 / N2460)</name>
    <dbReference type="NCBI Taxonomy" id="522772"/>
    <lineage>
        <taxon>Bacteria</taxon>
        <taxon>Pseudomonadati</taxon>
        <taxon>Deferribacterota</taxon>
        <taxon>Deferribacteres</taxon>
        <taxon>Deferribacterales</taxon>
        <taxon>Geovibrionaceae</taxon>
        <taxon>Denitrovibrio</taxon>
    </lineage>
</organism>
<dbReference type="Gene3D" id="3.30.2090.10">
    <property type="entry name" value="Multidrug efflux transporter AcrB TolC docking domain, DN and DC subdomains"/>
    <property type="match status" value="2"/>
</dbReference>
<feature type="transmembrane region" description="Helical" evidence="1">
    <location>
        <begin position="1027"/>
        <end position="1046"/>
    </location>
</feature>
<dbReference type="PANTHER" id="PTHR32063">
    <property type="match status" value="1"/>
</dbReference>
<keyword evidence="1" id="KW-0812">Transmembrane</keyword>
<dbReference type="InterPro" id="IPR027463">
    <property type="entry name" value="AcrB_DN_DC_subdom"/>
</dbReference>
<feature type="transmembrane region" description="Helical" evidence="1">
    <location>
        <begin position="382"/>
        <end position="402"/>
    </location>
</feature>
<accession>D4H897</accession>
<dbReference type="PaxDb" id="522772-Dacet_1476"/>
<dbReference type="Gene3D" id="3.30.70.1430">
    <property type="entry name" value="Multidrug efflux transporter AcrB pore domain"/>
    <property type="match status" value="2"/>
</dbReference>
<evidence type="ECO:0000313" key="3">
    <source>
        <dbReference type="Proteomes" id="UP000002012"/>
    </source>
</evidence>
<dbReference type="eggNOG" id="COG0841">
    <property type="taxonomic scope" value="Bacteria"/>
</dbReference>
<keyword evidence="1" id="KW-1133">Transmembrane helix</keyword>
<dbReference type="Pfam" id="PF00873">
    <property type="entry name" value="ACR_tran"/>
    <property type="match status" value="1"/>
</dbReference>
<evidence type="ECO:0000313" key="2">
    <source>
        <dbReference type="EMBL" id="ADD68246.1"/>
    </source>
</evidence>
<dbReference type="OrthoDB" id="9757876at2"/>
<feature type="transmembrane region" description="Helical" evidence="1">
    <location>
        <begin position="458"/>
        <end position="476"/>
    </location>
</feature>
<dbReference type="InParanoid" id="D4H897"/>
<feature type="transmembrane region" description="Helical" evidence="1">
    <location>
        <begin position="1052"/>
        <end position="1078"/>
    </location>
</feature>
<dbReference type="EMBL" id="CP001968">
    <property type="protein sequence ID" value="ADD68246.1"/>
    <property type="molecule type" value="Genomic_DNA"/>
</dbReference>
<evidence type="ECO:0000256" key="1">
    <source>
        <dbReference type="SAM" id="Phobius"/>
    </source>
</evidence>
<dbReference type="SUPFAM" id="SSF82866">
    <property type="entry name" value="Multidrug efflux transporter AcrB transmembrane domain"/>
    <property type="match status" value="2"/>
</dbReference>
<dbReference type="Gene3D" id="1.20.1640.10">
    <property type="entry name" value="Multidrug efflux transporter AcrB transmembrane domain"/>
    <property type="match status" value="2"/>
</dbReference>
<dbReference type="PANTHER" id="PTHR32063:SF16">
    <property type="entry name" value="CATION EFFLUX SYSTEM (ACRB_ACRD_ACRF FAMILY)"/>
    <property type="match status" value="1"/>
</dbReference>
<proteinExistence type="predicted"/>
<name>D4H897_DENA2</name>
<feature type="transmembrane region" description="Helical" evidence="1">
    <location>
        <begin position="21"/>
        <end position="39"/>
    </location>
</feature>
<feature type="transmembrane region" description="Helical" evidence="1">
    <location>
        <begin position="482"/>
        <end position="505"/>
    </location>
</feature>
<dbReference type="InterPro" id="IPR001036">
    <property type="entry name" value="Acrflvin-R"/>
</dbReference>
<dbReference type="STRING" id="522772.Dacet_1476"/>
<protein>
    <submittedName>
        <fullName evidence="2">Acriflavin resistance protein</fullName>
    </submittedName>
</protein>
<dbReference type="KEGG" id="dap:Dacet_1476"/>
<feature type="transmembrane region" description="Helical" evidence="1">
    <location>
        <begin position="981"/>
        <end position="1006"/>
    </location>
</feature>
<dbReference type="Gene3D" id="3.30.70.1320">
    <property type="entry name" value="Multidrug efflux transporter AcrB pore domain like"/>
    <property type="match status" value="1"/>
</dbReference>
<dbReference type="AlphaFoldDB" id="D4H897"/>
<feature type="transmembrane region" description="Helical" evidence="1">
    <location>
        <begin position="408"/>
        <end position="428"/>
    </location>
</feature>
<dbReference type="PRINTS" id="PR00702">
    <property type="entry name" value="ACRIFLAVINRP"/>
</dbReference>
<keyword evidence="1" id="KW-0472">Membrane</keyword>
<feature type="transmembrane region" description="Helical" evidence="1">
    <location>
        <begin position="552"/>
        <end position="570"/>
    </location>
</feature>
<sequence precursor="true">MRIKRLNAAGKLADYFITSKLTVAFIIACAALGLVAIMFTPREENPQIIVPGAMVQVTLPGASSEEIEELVVRPLESIVQQISGVDHTYSISNNSVGILSIEFEVGQDKERSLVKLYDRILGQRDKLPPQASLPIIRSIDVDDVPILTFTLASEKYSDYALKRLADRMMDGIRSLPDVSDIYVKGGADRTIRIEIEPEKLQSYGTTLDQVKAIIMAGNVSAPLGTVVQHGENQDVFMDGFIVAAEDFEHLIVGNYGGRPIYLGDIGTVVDGPPTDRVKLTRFAFGSGDERFDKFTQPEVPAVTLAVAKKAGTNAVFVADDVIDRINTMRDKFVPNDVDIIITRNDGKKADAAVNLLIEHLSIAVFAVFLITIIFLGLKEALIVGMTIPLILGLTIGGDFLFGPTINRITLYALIIALGMLVDAAIVVIENIHRRYQKLEGNDPKTVAILATNEIGNPTNLATVAVMIVFISMALLTGMPEQYFFPIMFNVPLAMATSLIVAYIVVPWGVYKWIKPHPEQNGHKDKKKSKFNIQIAFKKSLVFLLDRPKSYKWVILVVVASISLSVFQPLWQFIRPAGIEGPQAWFGVEMAMLPKDNKNTFNITIDMAETTPVEITDKLAREIGTLLRGVPEVINYQTWIGSAGVKDFNGLLRGSALKAGPHIAEIRVNLTDKSKRSRSSIKLVRELRPEILRIADNYPGTTVQLVEDPPGPPLRSTVRAEIYGPDTKQLRILSEKVRHEFENTYDIAEVTDTEQEDIYQYRLIPDREKAMLSGLTTAEIALAIRRLIDGENIGMAHIAGEKKPIPIQLKIPRRYQINPELLSRVLLTNKAGKQIPLSELVKIEAASVDRPIYHKDNERVTFVGGEMSSKAPVYAVLALDKKLKNITLPDASKLTTGNLGLIEDTPNNINGYRLLWGGEMRMTLDIYRELFSALSLSLLIIYFILVAYYKSFSLPLIAMFSIPLGVAGVFPGHLIMQQQFTAASIIGLLALASVVIRNSLLIIDFALQNIKSGMSIRDSVVESVEMRTRPIILTALAVVFGVAVMLTDPVFGGLAISLIFGTIVSTFMTLIVIPLMLYIKLTYKEQTLGANK</sequence>
<reference evidence="2 3" key="1">
    <citation type="journal article" date="2010" name="Stand. Genomic Sci.">
        <title>Complete genome sequence of Denitrovibrio acetiphilus type strain (N2460).</title>
        <authorList>
            <person name="Kiss H."/>
            <person name="Lang E."/>
            <person name="Lapidus A."/>
            <person name="Copeland A."/>
            <person name="Nolan M."/>
            <person name="Glavina Del Rio T."/>
            <person name="Chen F."/>
            <person name="Lucas S."/>
            <person name="Tice H."/>
            <person name="Cheng J.F."/>
            <person name="Han C."/>
            <person name="Goodwin L."/>
            <person name="Pitluck S."/>
            <person name="Liolios K."/>
            <person name="Pati A."/>
            <person name="Ivanova N."/>
            <person name="Mavromatis K."/>
            <person name="Chen A."/>
            <person name="Palaniappan K."/>
            <person name="Land M."/>
            <person name="Hauser L."/>
            <person name="Chang Y.J."/>
            <person name="Jeffries C.D."/>
            <person name="Detter J.C."/>
            <person name="Brettin T."/>
            <person name="Spring S."/>
            <person name="Rohde M."/>
            <person name="Goker M."/>
            <person name="Woyke T."/>
            <person name="Bristow J."/>
            <person name="Eisen J.A."/>
            <person name="Markowitz V."/>
            <person name="Hugenholtz P."/>
            <person name="Kyrpides N.C."/>
            <person name="Klenk H.P."/>
        </authorList>
    </citation>
    <scope>NUCLEOTIDE SEQUENCE [LARGE SCALE GENOMIC DNA]</scope>
    <source>
        <strain evidence="3">DSM 12809 / NBRC 114555 / N2460</strain>
    </source>
</reference>
<dbReference type="Gene3D" id="3.30.70.1440">
    <property type="entry name" value="Multidrug efflux transporter AcrB pore domain"/>
    <property type="match status" value="1"/>
</dbReference>
<dbReference type="GO" id="GO:0042910">
    <property type="term" value="F:xenobiotic transmembrane transporter activity"/>
    <property type="evidence" value="ECO:0007669"/>
    <property type="project" value="TreeGrafter"/>
</dbReference>
<dbReference type="RefSeq" id="WP_013010764.1">
    <property type="nucleotide sequence ID" value="NC_013943.1"/>
</dbReference>
<dbReference type="SUPFAM" id="SSF82714">
    <property type="entry name" value="Multidrug efflux transporter AcrB TolC docking domain, DN and DC subdomains"/>
    <property type="match status" value="2"/>
</dbReference>
<keyword evidence="3" id="KW-1185">Reference proteome</keyword>
<gene>
    <name evidence="2" type="ordered locus">Dacet_1476</name>
</gene>
<feature type="transmembrane region" description="Helical" evidence="1">
    <location>
        <begin position="351"/>
        <end position="375"/>
    </location>
</feature>
<dbReference type="HOGENOM" id="CLU_002755_1_2_0"/>
<dbReference type="SUPFAM" id="SSF82693">
    <property type="entry name" value="Multidrug efflux transporter AcrB pore domain, PN1, PN2, PC1 and PC2 subdomains"/>
    <property type="match status" value="3"/>
</dbReference>